<reference evidence="3" key="1">
    <citation type="submission" date="2023-06" db="EMBL/GenBank/DDBJ databases">
        <title>Genome-scale phylogeny and comparative genomics of the fungal order Sordariales.</title>
        <authorList>
            <consortium name="Lawrence Berkeley National Laboratory"/>
            <person name="Hensen N."/>
            <person name="Bonometti L."/>
            <person name="Westerberg I."/>
            <person name="Brannstrom I.O."/>
            <person name="Guillou S."/>
            <person name="Cros-Aarteil S."/>
            <person name="Calhoun S."/>
            <person name="Haridas S."/>
            <person name="Kuo A."/>
            <person name="Mondo S."/>
            <person name="Pangilinan J."/>
            <person name="Riley R."/>
            <person name="Labutti K."/>
            <person name="Andreopoulos B."/>
            <person name="Lipzen A."/>
            <person name="Chen C."/>
            <person name="Yanf M."/>
            <person name="Daum C."/>
            <person name="Ng V."/>
            <person name="Clum A."/>
            <person name="Steindorff A."/>
            <person name="Ohm R."/>
            <person name="Martin F."/>
            <person name="Silar P."/>
            <person name="Natvig D."/>
            <person name="Lalanne C."/>
            <person name="Gautier V."/>
            <person name="Ament-Velasquez S.L."/>
            <person name="Kruys A."/>
            <person name="Hutchinson M.I."/>
            <person name="Powell A.J."/>
            <person name="Barry K."/>
            <person name="Miller A.N."/>
            <person name="Grigoriev I.V."/>
            <person name="Debuchy R."/>
            <person name="Gladieux P."/>
            <person name="Thoren M.H."/>
            <person name="Johannesson H."/>
        </authorList>
    </citation>
    <scope>NUCLEOTIDE SEQUENCE</scope>
    <source>
        <strain evidence="3">SMH2532-1</strain>
    </source>
</reference>
<dbReference type="EMBL" id="JAULSV010000005">
    <property type="protein sequence ID" value="KAK0642941.1"/>
    <property type="molecule type" value="Genomic_DNA"/>
</dbReference>
<dbReference type="PANTHER" id="PTHR40619">
    <property type="entry name" value="FUNGAL STAND N-TERMINAL GOODBYE DOMAIN-CONTAINING PROTEIN"/>
    <property type="match status" value="1"/>
</dbReference>
<accession>A0AA39Y0K5</accession>
<evidence type="ECO:0000259" key="2">
    <source>
        <dbReference type="Pfam" id="PF24809"/>
    </source>
</evidence>
<comment type="caution">
    <text evidence="3">The sequence shown here is derived from an EMBL/GenBank/DDBJ whole genome shotgun (WGS) entry which is preliminary data.</text>
</comment>
<dbReference type="Proteomes" id="UP001174936">
    <property type="component" value="Unassembled WGS sequence"/>
</dbReference>
<gene>
    <name evidence="3" type="ORF">B0T16DRAFT_174338</name>
</gene>
<proteinExistence type="predicted"/>
<feature type="coiled-coil region" evidence="1">
    <location>
        <begin position="268"/>
        <end position="317"/>
    </location>
</feature>
<dbReference type="AlphaFoldDB" id="A0AA39Y0K5"/>
<organism evidence="3 4">
    <name type="scientific">Cercophora newfieldiana</name>
    <dbReference type="NCBI Taxonomy" id="92897"/>
    <lineage>
        <taxon>Eukaryota</taxon>
        <taxon>Fungi</taxon>
        <taxon>Dikarya</taxon>
        <taxon>Ascomycota</taxon>
        <taxon>Pezizomycotina</taxon>
        <taxon>Sordariomycetes</taxon>
        <taxon>Sordariomycetidae</taxon>
        <taxon>Sordariales</taxon>
        <taxon>Lasiosphaeriaceae</taxon>
        <taxon>Cercophora</taxon>
    </lineage>
</organism>
<protein>
    <recommendedName>
        <fullName evidence="2">DUF7708 domain-containing protein</fullName>
    </recommendedName>
</protein>
<evidence type="ECO:0000313" key="4">
    <source>
        <dbReference type="Proteomes" id="UP001174936"/>
    </source>
</evidence>
<evidence type="ECO:0000313" key="3">
    <source>
        <dbReference type="EMBL" id="KAK0642941.1"/>
    </source>
</evidence>
<dbReference type="PANTHER" id="PTHR40619:SF3">
    <property type="entry name" value="FUNGAL STAND N-TERMINAL GOODBYE DOMAIN-CONTAINING PROTEIN"/>
    <property type="match status" value="1"/>
</dbReference>
<keyword evidence="1" id="KW-0175">Coiled coil</keyword>
<feature type="domain" description="DUF7708" evidence="2">
    <location>
        <begin position="143"/>
        <end position="269"/>
    </location>
</feature>
<evidence type="ECO:0000256" key="1">
    <source>
        <dbReference type="SAM" id="Coils"/>
    </source>
</evidence>
<keyword evidence="4" id="KW-1185">Reference proteome</keyword>
<name>A0AA39Y0K5_9PEZI</name>
<sequence>MEAKRGSRGRSLEVILNEGQLVKRAVSNTVERFSNGPNSPLDGSFHPALREGARRETQTTLEADAAEEQFKAAMREYEATSKPKYKTGVDPDSEHGVQDLWDAIDEATEKYQVSDTKGAWGKVRVAFRKLGDNKQAAEGWLGLLPHESHYLSVVCGGLKLVIHAAARMRKIADMILEKFSEIPILLSGTRRVLSIFKDSSDLHTHSKALYTSILSAIGHMLHYLKRKSGGKTLKAFFGQESFEFELTRKIEDVAKQRDVFNEHAELCHKEALRRLEETTKSSAEANDRNADGIKTEIRSLRLVVRAADEERERVQRAIANAMSFMAMEQAELRREVAALREANVMAVQYFKQLMRANPVAADIEWSFRTPLDPPDPPITRPPRRTSSLLNAISPPLKKHPPRLTKTLLSHLTYDPSAPLTDLRTNYALGPTLPIPAQDRAVSIINSPQLTQWIESAQSTALVINGNSPTVTPKSAPSFVAARLVYVLNEIRARADSDFGRGIVPLYFSCAQHVRRMEDWETPVGVVHSLIAQLVMRCEEMRVELDLSKGGKRMIKSLEADGGDIRAVFGVFKRLLGLLPTEVSVFCVVDGLSFYVDDRATSEDARYLAVEMMRLAGRRQKGGDEGPVVKVLLAAPKRLRVEDEVMKYSRVSVLNVPQGVPSLGGFTAAKWEVALGRQLAGLEIGG</sequence>
<dbReference type="Pfam" id="PF24809">
    <property type="entry name" value="DUF7708"/>
    <property type="match status" value="1"/>
</dbReference>
<dbReference type="InterPro" id="IPR056125">
    <property type="entry name" value="DUF7708"/>
</dbReference>